<evidence type="ECO:0000313" key="1">
    <source>
        <dbReference type="EMBL" id="NML33571.1"/>
    </source>
</evidence>
<dbReference type="RefSeq" id="WP_169499800.1">
    <property type="nucleotide sequence ID" value="NZ_JABBFZ010000015.1"/>
</dbReference>
<reference evidence="1 2" key="1">
    <citation type="submission" date="2020-04" db="EMBL/GenBank/DDBJ databases">
        <title>Paraburkholderia sp. G-4-1-8 isolated from soil.</title>
        <authorList>
            <person name="Dahal R.H."/>
        </authorList>
    </citation>
    <scope>NUCLEOTIDE SEQUENCE [LARGE SCALE GENOMIC DNA]</scope>
    <source>
        <strain evidence="1 2">G-4-1-8</strain>
    </source>
</reference>
<proteinExistence type="predicted"/>
<dbReference type="EMBL" id="JABBFZ010000015">
    <property type="protein sequence ID" value="NML33571.1"/>
    <property type="molecule type" value="Genomic_DNA"/>
</dbReference>
<protein>
    <submittedName>
        <fullName evidence="1">Uncharacterized protein</fullName>
    </submittedName>
</protein>
<evidence type="ECO:0000313" key="2">
    <source>
        <dbReference type="Proteomes" id="UP000583127"/>
    </source>
</evidence>
<dbReference type="Proteomes" id="UP000583127">
    <property type="component" value="Unassembled WGS sequence"/>
</dbReference>
<keyword evidence="2" id="KW-1185">Reference proteome</keyword>
<name>A0A7X9X8Q5_9BURK</name>
<dbReference type="AlphaFoldDB" id="A0A7X9X8Q5"/>
<comment type="caution">
    <text evidence="1">The sequence shown here is derived from an EMBL/GenBank/DDBJ whole genome shotgun (WGS) entry which is preliminary data.</text>
</comment>
<sequence>MNRWDETWHRLREWTNGQAPSERLSAQILTEEGFRDIDPSHPLGGKDGGRDACCEFNGEPWVMAVFFPRGEKSFAEIAAKFASDVEKIKRGDAKGIAFVTNQELRLSERSQLEREAQPLKLSLFHLERITTILDRPNMAAVRKQFLSIDDDAPSATHINFGGGGMAPGAGGGGGGAIGDAHGGTGGLGGNTYNFSGSPGTAPGAGGGGAGAFGPGSKGGEGGGGGEYKVFKMDVTPGMTIPIKIGEGGKAGEDGGDTSFGDVVAKGGEAGKAGHSVIVTREVTEDDRDAGLHISALIGAACCYFRDGLAYILSAGIDQFSFGALPGKISIVMYGTLSIGDAPQGVEYELTASLVSPEGASTCSQPLRVFSGLPRPVVTAHFNFLMEYDVSQAGIWTIEVHSAGHRLAKYPIEVKVAAGLLRT</sequence>
<organism evidence="1 2">
    <name type="scientific">Paraburkholderia antibiotica</name>
    <dbReference type="NCBI Taxonomy" id="2728839"/>
    <lineage>
        <taxon>Bacteria</taxon>
        <taxon>Pseudomonadati</taxon>
        <taxon>Pseudomonadota</taxon>
        <taxon>Betaproteobacteria</taxon>
        <taxon>Burkholderiales</taxon>
        <taxon>Burkholderiaceae</taxon>
        <taxon>Paraburkholderia</taxon>
    </lineage>
</organism>
<gene>
    <name evidence="1" type="ORF">HHL14_22395</name>
</gene>
<accession>A0A7X9X8Q5</accession>